<comment type="caution">
    <text evidence="4">The sequence shown here is derived from an EMBL/GenBank/DDBJ whole genome shotgun (WGS) entry which is preliminary data.</text>
</comment>
<protein>
    <submittedName>
        <fullName evidence="4">J domain-containing protein</fullName>
    </submittedName>
</protein>
<evidence type="ECO:0000313" key="3">
    <source>
        <dbReference type="EMBL" id="MCX4152235.1"/>
    </source>
</evidence>
<dbReference type="SMART" id="SM00271">
    <property type="entry name" value="DnaJ"/>
    <property type="match status" value="1"/>
</dbReference>
<dbReference type="InterPro" id="IPR052763">
    <property type="entry name" value="DnaJ_C4"/>
</dbReference>
<proteinExistence type="predicted"/>
<feature type="domain" description="J" evidence="2">
    <location>
        <begin position="3"/>
        <end position="67"/>
    </location>
</feature>
<dbReference type="Pfam" id="PF00226">
    <property type="entry name" value="DnaJ"/>
    <property type="match status" value="1"/>
</dbReference>
<dbReference type="EMBL" id="JAMXWF010000082">
    <property type="protein sequence ID" value="MDQ6414046.1"/>
    <property type="molecule type" value="Genomic_DNA"/>
</dbReference>
<dbReference type="PANTHER" id="PTHR44825:SF1">
    <property type="entry name" value="DNAJ HOMOLOG SUBFAMILY C MEMBER 4"/>
    <property type="match status" value="1"/>
</dbReference>
<gene>
    <name evidence="4" type="ORF">NIE36_43790</name>
    <name evidence="3" type="ORF">OSB80_43900</name>
</gene>
<dbReference type="EMBL" id="JAPKHW010000082">
    <property type="protein sequence ID" value="MCX4152235.1"/>
    <property type="molecule type" value="Genomic_DNA"/>
</dbReference>
<dbReference type="RefSeq" id="WP_266262174.1">
    <property type="nucleotide sequence ID" value="NZ_JAMXWF010000082.1"/>
</dbReference>
<evidence type="ECO:0000313" key="5">
    <source>
        <dbReference type="Proteomes" id="UP001209412"/>
    </source>
</evidence>
<dbReference type="InterPro" id="IPR001623">
    <property type="entry name" value="DnaJ_domain"/>
</dbReference>
<dbReference type="CDD" id="cd06257">
    <property type="entry name" value="DnaJ"/>
    <property type="match status" value="1"/>
</dbReference>
<dbReference type="AlphaFoldDB" id="A0AAP5BLW1"/>
<keyword evidence="5" id="KW-1185">Reference proteome</keyword>
<feature type="compositionally biased region" description="Basic and acidic residues" evidence="1">
    <location>
        <begin position="82"/>
        <end position="115"/>
    </location>
</feature>
<evidence type="ECO:0000313" key="4">
    <source>
        <dbReference type="EMBL" id="MDQ6414046.1"/>
    </source>
</evidence>
<accession>A0AAP5BLW1</accession>
<evidence type="ECO:0000313" key="6">
    <source>
        <dbReference type="Proteomes" id="UP001242288"/>
    </source>
</evidence>
<name>A0AAP5BLW1_9BURK</name>
<evidence type="ECO:0000256" key="1">
    <source>
        <dbReference type="SAM" id="MobiDB-lite"/>
    </source>
</evidence>
<dbReference type="Proteomes" id="UP001242288">
    <property type="component" value="Unassembled WGS sequence"/>
</dbReference>
<dbReference type="Proteomes" id="UP001209412">
    <property type="component" value="Unassembled WGS sequence"/>
</dbReference>
<dbReference type="PANTHER" id="PTHR44825">
    <property type="match status" value="1"/>
</dbReference>
<organism evidence="4 6">
    <name type="scientific">Paraburkholderia madseniana</name>
    <dbReference type="NCBI Taxonomy" id="2599607"/>
    <lineage>
        <taxon>Bacteria</taxon>
        <taxon>Pseudomonadati</taxon>
        <taxon>Pseudomonadota</taxon>
        <taxon>Betaproteobacteria</taxon>
        <taxon>Burkholderiales</taxon>
        <taxon>Burkholderiaceae</taxon>
        <taxon>Paraburkholderia</taxon>
    </lineage>
</organism>
<dbReference type="Gene3D" id="1.10.287.110">
    <property type="entry name" value="DnaJ domain"/>
    <property type="match status" value="1"/>
</dbReference>
<reference evidence="4" key="1">
    <citation type="submission" date="2022-06" db="EMBL/GenBank/DDBJ databases">
        <title>PHB producers.</title>
        <authorList>
            <person name="Besaury L."/>
        </authorList>
    </citation>
    <scope>NUCLEOTIDE SEQUENCE</scope>
    <source>
        <strain evidence="4 5">SEWS6</strain>
    </source>
</reference>
<feature type="region of interest" description="Disordered" evidence="1">
    <location>
        <begin position="67"/>
        <end position="115"/>
    </location>
</feature>
<dbReference type="PROSITE" id="PS50076">
    <property type="entry name" value="DNAJ_2"/>
    <property type="match status" value="1"/>
</dbReference>
<dbReference type="PRINTS" id="PR00625">
    <property type="entry name" value="JDOMAIN"/>
</dbReference>
<dbReference type="InterPro" id="IPR036869">
    <property type="entry name" value="J_dom_sf"/>
</dbReference>
<dbReference type="SUPFAM" id="SSF46565">
    <property type="entry name" value="Chaperone J-domain"/>
    <property type="match status" value="1"/>
</dbReference>
<evidence type="ECO:0000259" key="2">
    <source>
        <dbReference type="PROSITE" id="PS50076"/>
    </source>
</evidence>
<sequence length="243" mass="27085">MHTHYDNLRVTRNATHGVIKAAYRALSQEFHPDKNPGRDTTRIMKIINEAYAVLSDPAARARYDTTLAGDERQSSSAQRAAEAAERQRRAGEAEAAAKKRREDEAAEHKRQAEAAPKKIVEECSRALGQLGYRLAQKAVGWEVREPLGGRARIGSLEDLVDYTKSKQFQNRQRGAADAKDVVEESNPKSVEECTGVLAQLGYRLAKKAMGWEVREPLGGRARIGSLEELIDYTKSKQIQGSRR</sequence>